<dbReference type="InterPro" id="IPR000719">
    <property type="entry name" value="Prot_kinase_dom"/>
</dbReference>
<dbReference type="InterPro" id="IPR013210">
    <property type="entry name" value="LRR_N_plant-typ"/>
</dbReference>
<sequence>MGKVFQYSVLLASTIIFLSLNHSEQLQSSRGQTLLRIKRLLNNPSALSSWNSSSDFCNTDPSSSVTIVCYEESITQLHIIGNKGTPALPRNFSIDSFVTTLASLPDLKVLTLASLGLWGPLPGKIARLSSLEILNVSSNFLYDAIPEELTSLASLQTLVLDDNMFSGKLLVGLGTLPGLAVLSLRKNMFNGSLPNSFSNLENLRVLTLSHNYFQGEVPDFSSLTNLEVLDLEDNSFGPQFPKLGHKLVTLVLSKNKFRAGLPSEIRSFYQLQRLDLSKNNFVGPFPPSLMSLPYIAYLDVADNKFTGMLFENQSCGSSLSFVDLSSNLLTGHLPSCLLSQTKKKVLYAGNCLENEDQDQHPLLACRNEALAVGILPQERDKKKASKAIVALGVIGGIAGAIALSVLIILVIRKISVRKRIRKPSSIRYIAEDASTAYPSKLLSDARYISQTMKLGALGVPAYRTFSLDELEEATNNFDTSTFMGEGSQGQIYRGQLKNGSFVAIRCLKMKRNHSMQNFMHHIELISKLRHRHLVSSLGHCFECYLDDSSVSRVFLIFEYVPNGTLRSWVSDGSTGAKLNWSQRISAAIGVAKGIQFLHTGIVPGVYSNNLKITDILLDQNLVAKISSYNLPLLAESTEKIGHGSASNGSKDIKMKARSNQEKNDIYDFGMILLEIIVGRSLKSANELDDLKHQLQGSISGHITGLRSVIDPDVYRSCSKQSLKTTMEICIRCLHQKPEDRPSVEDILWNLQFAAQVQDSWRGDSQSSDGSPNSIPRSSQLQLAVS</sequence>
<dbReference type="PANTHER" id="PTHR27000">
    <property type="entry name" value="LEUCINE-RICH REPEAT RECEPTOR-LIKE PROTEIN KINASE FAMILY PROTEIN-RELATED"/>
    <property type="match status" value="1"/>
</dbReference>
<dbReference type="Proteomes" id="UP001159364">
    <property type="component" value="Linkage Group LG06"/>
</dbReference>
<keyword evidence="10" id="KW-0325">Glycoprotein</keyword>
<keyword evidence="7 12" id="KW-1133">Transmembrane helix</keyword>
<keyword evidence="5 13" id="KW-0732">Signal</keyword>
<keyword evidence="4 12" id="KW-0812">Transmembrane</keyword>
<dbReference type="SUPFAM" id="SSF56112">
    <property type="entry name" value="Protein kinase-like (PK-like)"/>
    <property type="match status" value="1"/>
</dbReference>
<dbReference type="InterPro" id="IPR011009">
    <property type="entry name" value="Kinase-like_dom_sf"/>
</dbReference>
<dbReference type="PANTHER" id="PTHR27000:SF746">
    <property type="entry name" value="INACTIVE LEUCINE-RICH REPEAT RECEPTOR-LIKE PROTEIN KINASE-RELATED"/>
    <property type="match status" value="1"/>
</dbReference>
<evidence type="ECO:0000256" key="8">
    <source>
        <dbReference type="ARBA" id="ARBA00023136"/>
    </source>
</evidence>
<keyword evidence="8 12" id="KW-0472">Membrane</keyword>
<evidence type="ECO:0000256" key="1">
    <source>
        <dbReference type="ARBA" id="ARBA00004162"/>
    </source>
</evidence>
<dbReference type="InterPro" id="IPR001611">
    <property type="entry name" value="Leu-rich_rpt"/>
</dbReference>
<evidence type="ECO:0000256" key="7">
    <source>
        <dbReference type="ARBA" id="ARBA00022989"/>
    </source>
</evidence>
<dbReference type="GO" id="GO:0005524">
    <property type="term" value="F:ATP binding"/>
    <property type="evidence" value="ECO:0007669"/>
    <property type="project" value="InterPro"/>
</dbReference>
<gene>
    <name evidence="15" type="ORF">K2173_025505</name>
</gene>
<dbReference type="Pfam" id="PF07714">
    <property type="entry name" value="PK_Tyr_Ser-Thr"/>
    <property type="match status" value="1"/>
</dbReference>
<protein>
    <recommendedName>
        <fullName evidence="14">Protein kinase domain-containing protein</fullName>
    </recommendedName>
</protein>
<proteinExistence type="predicted"/>
<keyword evidence="6" id="KW-0677">Repeat</keyword>
<dbReference type="FunFam" id="1.10.510.10:FF:000431">
    <property type="entry name" value="Putative inactive leucine-rich repeat receptor-like protein kinase"/>
    <property type="match status" value="1"/>
</dbReference>
<dbReference type="EMBL" id="JAIWQS010000006">
    <property type="protein sequence ID" value="KAJ8763120.1"/>
    <property type="molecule type" value="Genomic_DNA"/>
</dbReference>
<evidence type="ECO:0000256" key="2">
    <source>
        <dbReference type="ARBA" id="ARBA00004479"/>
    </source>
</evidence>
<evidence type="ECO:0000313" key="16">
    <source>
        <dbReference type="Proteomes" id="UP001159364"/>
    </source>
</evidence>
<evidence type="ECO:0000259" key="14">
    <source>
        <dbReference type="PROSITE" id="PS50011"/>
    </source>
</evidence>
<dbReference type="GO" id="GO:0005886">
    <property type="term" value="C:plasma membrane"/>
    <property type="evidence" value="ECO:0007669"/>
    <property type="project" value="UniProtKB-SubCell"/>
</dbReference>
<dbReference type="InterPro" id="IPR032675">
    <property type="entry name" value="LRR_dom_sf"/>
</dbReference>
<feature type="signal peptide" evidence="13">
    <location>
        <begin position="1"/>
        <end position="25"/>
    </location>
</feature>
<organism evidence="15 16">
    <name type="scientific">Erythroxylum novogranatense</name>
    <dbReference type="NCBI Taxonomy" id="1862640"/>
    <lineage>
        <taxon>Eukaryota</taxon>
        <taxon>Viridiplantae</taxon>
        <taxon>Streptophyta</taxon>
        <taxon>Embryophyta</taxon>
        <taxon>Tracheophyta</taxon>
        <taxon>Spermatophyta</taxon>
        <taxon>Magnoliopsida</taxon>
        <taxon>eudicotyledons</taxon>
        <taxon>Gunneridae</taxon>
        <taxon>Pentapetalae</taxon>
        <taxon>rosids</taxon>
        <taxon>fabids</taxon>
        <taxon>Malpighiales</taxon>
        <taxon>Erythroxylaceae</taxon>
        <taxon>Erythroxylum</taxon>
    </lineage>
</organism>
<reference evidence="15 16" key="1">
    <citation type="submission" date="2021-09" db="EMBL/GenBank/DDBJ databases">
        <title>Genomic insights and catalytic innovation underlie evolution of tropane alkaloids biosynthesis.</title>
        <authorList>
            <person name="Wang Y.-J."/>
            <person name="Tian T."/>
            <person name="Huang J.-P."/>
            <person name="Huang S.-X."/>
        </authorList>
    </citation>
    <scope>NUCLEOTIDE SEQUENCE [LARGE SCALE GENOMIC DNA]</scope>
    <source>
        <strain evidence="15">KIB-2018</strain>
        <tissue evidence="15">Leaf</tissue>
    </source>
</reference>
<dbReference type="Gene3D" id="3.30.200.20">
    <property type="entry name" value="Phosphorylase Kinase, domain 1"/>
    <property type="match status" value="1"/>
</dbReference>
<evidence type="ECO:0000256" key="10">
    <source>
        <dbReference type="ARBA" id="ARBA00023180"/>
    </source>
</evidence>
<dbReference type="InterPro" id="IPR001245">
    <property type="entry name" value="Ser-Thr/Tyr_kinase_cat_dom"/>
</dbReference>
<dbReference type="Gene3D" id="1.10.510.10">
    <property type="entry name" value="Transferase(Phosphotransferase) domain 1"/>
    <property type="match status" value="1"/>
</dbReference>
<dbReference type="PROSITE" id="PS50011">
    <property type="entry name" value="PROTEIN_KINASE_DOM"/>
    <property type="match status" value="1"/>
</dbReference>
<evidence type="ECO:0000256" key="5">
    <source>
        <dbReference type="ARBA" id="ARBA00022729"/>
    </source>
</evidence>
<dbReference type="AlphaFoldDB" id="A0AAV8T8N7"/>
<comment type="caution">
    <text evidence="15">The sequence shown here is derived from an EMBL/GenBank/DDBJ whole genome shotgun (WGS) entry which is preliminary data.</text>
</comment>
<dbReference type="Gene3D" id="3.80.10.10">
    <property type="entry name" value="Ribonuclease Inhibitor"/>
    <property type="match status" value="2"/>
</dbReference>
<dbReference type="Pfam" id="PF08263">
    <property type="entry name" value="LRRNT_2"/>
    <property type="match status" value="1"/>
</dbReference>
<evidence type="ECO:0000256" key="12">
    <source>
        <dbReference type="SAM" id="Phobius"/>
    </source>
</evidence>
<evidence type="ECO:0000256" key="3">
    <source>
        <dbReference type="ARBA" id="ARBA00022614"/>
    </source>
</evidence>
<feature type="domain" description="Protein kinase" evidence="14">
    <location>
        <begin position="477"/>
        <end position="752"/>
    </location>
</feature>
<evidence type="ECO:0000256" key="4">
    <source>
        <dbReference type="ARBA" id="ARBA00022692"/>
    </source>
</evidence>
<keyword evidence="16" id="KW-1185">Reference proteome</keyword>
<comment type="subcellular location">
    <subcellularLocation>
        <location evidence="1">Cell membrane</location>
        <topology evidence="1">Single-pass membrane protein</topology>
    </subcellularLocation>
    <subcellularLocation>
        <location evidence="2">Membrane</location>
        <topology evidence="2">Single-pass type I membrane protein</topology>
    </subcellularLocation>
</comment>
<dbReference type="FunFam" id="3.80.10.10:FF:000155">
    <property type="entry name" value="Putative inactive leucine-rich repeat receptor-like protein kinase"/>
    <property type="match status" value="1"/>
</dbReference>
<dbReference type="FunFam" id="3.30.200.20:FF:000285">
    <property type="entry name" value="Putative inactive leucine-rich repeat receptor-like protein kinase"/>
    <property type="match status" value="1"/>
</dbReference>
<dbReference type="GO" id="GO:0004672">
    <property type="term" value="F:protein kinase activity"/>
    <property type="evidence" value="ECO:0007669"/>
    <property type="project" value="InterPro"/>
</dbReference>
<keyword evidence="9" id="KW-0675">Receptor</keyword>
<evidence type="ECO:0000256" key="11">
    <source>
        <dbReference type="SAM" id="MobiDB-lite"/>
    </source>
</evidence>
<feature type="chain" id="PRO_5043507823" description="Protein kinase domain-containing protein" evidence="13">
    <location>
        <begin position="26"/>
        <end position="785"/>
    </location>
</feature>
<evidence type="ECO:0000256" key="6">
    <source>
        <dbReference type="ARBA" id="ARBA00022737"/>
    </source>
</evidence>
<feature type="transmembrane region" description="Helical" evidence="12">
    <location>
        <begin position="387"/>
        <end position="411"/>
    </location>
</feature>
<dbReference type="SUPFAM" id="SSF52058">
    <property type="entry name" value="L domain-like"/>
    <property type="match status" value="1"/>
</dbReference>
<feature type="region of interest" description="Disordered" evidence="11">
    <location>
        <begin position="759"/>
        <end position="785"/>
    </location>
</feature>
<dbReference type="Pfam" id="PF00560">
    <property type="entry name" value="LRR_1"/>
    <property type="match status" value="3"/>
</dbReference>
<dbReference type="PROSITE" id="PS51450">
    <property type="entry name" value="LRR"/>
    <property type="match status" value="1"/>
</dbReference>
<evidence type="ECO:0000256" key="13">
    <source>
        <dbReference type="SAM" id="SignalP"/>
    </source>
</evidence>
<name>A0AAV8T8N7_9ROSI</name>
<keyword evidence="3" id="KW-0433">Leucine-rich repeat</keyword>
<evidence type="ECO:0000256" key="9">
    <source>
        <dbReference type="ARBA" id="ARBA00023170"/>
    </source>
</evidence>
<dbReference type="FunFam" id="3.80.10.10:FF:001001">
    <property type="entry name" value="Probable inactive leucine-rich repeat receptor-like protein kinase At3g03770"/>
    <property type="match status" value="1"/>
</dbReference>
<accession>A0AAV8T8N7</accession>
<evidence type="ECO:0000313" key="15">
    <source>
        <dbReference type="EMBL" id="KAJ8763120.1"/>
    </source>
</evidence>